<keyword evidence="2" id="KW-1185">Reference proteome</keyword>
<organism evidence="1 2">
    <name type="scientific">Zhongshania arctica</name>
    <dbReference type="NCBI Taxonomy" id="3238302"/>
    <lineage>
        <taxon>Bacteria</taxon>
        <taxon>Pseudomonadati</taxon>
        <taxon>Pseudomonadota</taxon>
        <taxon>Gammaproteobacteria</taxon>
        <taxon>Cellvibrionales</taxon>
        <taxon>Spongiibacteraceae</taxon>
        <taxon>Zhongshania</taxon>
    </lineage>
</organism>
<gene>
    <name evidence="1" type="ORF">AB4875_17360</name>
</gene>
<protein>
    <recommendedName>
        <fullName evidence="3">SPOR domain-containing protein</fullName>
    </recommendedName>
</protein>
<reference evidence="1 2" key="1">
    <citation type="journal article" date="2011" name="Int. J. Syst. Evol. Microbiol.">
        <title>Zhongshania antarctica gen. nov., sp. nov. and Zhongshania guokunii sp. nov., gammaproteobacteria respectively isolated from coastal attached (fast) ice and surface seawater of the Antarctic.</title>
        <authorList>
            <person name="Li H.J."/>
            <person name="Zhang X.Y."/>
            <person name="Chen C.X."/>
            <person name="Zhang Y.J."/>
            <person name="Gao Z.M."/>
            <person name="Yu Y."/>
            <person name="Chen X.L."/>
            <person name="Chen B."/>
            <person name="Zhang Y.Z."/>
        </authorList>
    </citation>
    <scope>NUCLEOTIDE SEQUENCE [LARGE SCALE GENOMIC DNA]</scope>
    <source>
        <strain evidence="1 2">R06B22</strain>
    </source>
</reference>
<evidence type="ECO:0000313" key="2">
    <source>
        <dbReference type="Proteomes" id="UP001557484"/>
    </source>
</evidence>
<sequence>MRWFFLLLLAINVVIYISYRDVDLSLDSAVLAVSDDQNRILLLSETTSAEGESVRDAASLKEGASEVAAAGVAEEVNDLGCLLLGPYKSRDELRRDATLVVGAKMLAERYERSADFWVYLGPYPSFDSAANISAELRAKRIDNFIIRGGVLQNAISLGVFTTDERAAVHAKRLLKKNYQVAVKRVPKEGERYWLSYTGRAGTELYTAAELAMEKKTDNNKSLGKKSCNLIASHRELD</sequence>
<evidence type="ECO:0008006" key="3">
    <source>
        <dbReference type="Google" id="ProtNLM"/>
    </source>
</evidence>
<dbReference type="RefSeq" id="WP_368377382.1">
    <property type="nucleotide sequence ID" value="NZ_JBFRYB010000005.1"/>
</dbReference>
<evidence type="ECO:0000313" key="1">
    <source>
        <dbReference type="EMBL" id="MEX1667263.1"/>
    </source>
</evidence>
<dbReference type="EMBL" id="JBFRYB010000005">
    <property type="protein sequence ID" value="MEX1667263.1"/>
    <property type="molecule type" value="Genomic_DNA"/>
</dbReference>
<accession>A0ABV3U0A6</accession>
<dbReference type="Proteomes" id="UP001557484">
    <property type="component" value="Unassembled WGS sequence"/>
</dbReference>
<comment type="caution">
    <text evidence="1">The sequence shown here is derived from an EMBL/GenBank/DDBJ whole genome shotgun (WGS) entry which is preliminary data.</text>
</comment>
<proteinExistence type="predicted"/>
<name>A0ABV3U0A6_9GAMM</name>